<dbReference type="Proteomes" id="UP000479114">
    <property type="component" value="Chromosome"/>
</dbReference>
<dbReference type="PANTHER" id="PTHR35789">
    <property type="entry name" value="SPORE GERMINATION PROTEIN B3"/>
    <property type="match status" value="1"/>
</dbReference>
<evidence type="ECO:0000256" key="2">
    <source>
        <dbReference type="ARBA" id="ARBA00007886"/>
    </source>
</evidence>
<dbReference type="InterPro" id="IPR057336">
    <property type="entry name" value="GerAC_N"/>
</dbReference>
<keyword evidence="5" id="KW-0472">Membrane</keyword>
<dbReference type="KEGG" id="prz:GZH47_02740"/>
<gene>
    <name evidence="10" type="ORF">GZH47_02740</name>
</gene>
<dbReference type="AlphaFoldDB" id="A0A6C0NUF6"/>
<organism evidence="10 11">
    <name type="scientific">Paenibacillus rhizovicinus</name>
    <dbReference type="NCBI Taxonomy" id="2704463"/>
    <lineage>
        <taxon>Bacteria</taxon>
        <taxon>Bacillati</taxon>
        <taxon>Bacillota</taxon>
        <taxon>Bacilli</taxon>
        <taxon>Bacillales</taxon>
        <taxon>Paenibacillaceae</taxon>
        <taxon>Paenibacillus</taxon>
    </lineage>
</organism>
<evidence type="ECO:0000259" key="9">
    <source>
        <dbReference type="Pfam" id="PF25198"/>
    </source>
</evidence>
<dbReference type="NCBIfam" id="TIGR02887">
    <property type="entry name" value="spore_ger_x_C"/>
    <property type="match status" value="1"/>
</dbReference>
<keyword evidence="7" id="KW-0449">Lipoprotein</keyword>
<dbReference type="Pfam" id="PF05504">
    <property type="entry name" value="Spore_GerAC"/>
    <property type="match status" value="1"/>
</dbReference>
<dbReference type="Pfam" id="PF25198">
    <property type="entry name" value="Spore_GerAC_N"/>
    <property type="match status" value="1"/>
</dbReference>
<dbReference type="GO" id="GO:0016020">
    <property type="term" value="C:membrane"/>
    <property type="evidence" value="ECO:0007669"/>
    <property type="project" value="UniProtKB-SubCell"/>
</dbReference>
<evidence type="ECO:0000256" key="6">
    <source>
        <dbReference type="ARBA" id="ARBA00023139"/>
    </source>
</evidence>
<feature type="domain" description="Spore germination protein N-terminal" evidence="9">
    <location>
        <begin position="28"/>
        <end position="197"/>
    </location>
</feature>
<proteinExistence type="inferred from homology"/>
<dbReference type="PANTHER" id="PTHR35789:SF1">
    <property type="entry name" value="SPORE GERMINATION PROTEIN B3"/>
    <property type="match status" value="1"/>
</dbReference>
<evidence type="ECO:0000256" key="4">
    <source>
        <dbReference type="ARBA" id="ARBA00022729"/>
    </source>
</evidence>
<comment type="subcellular location">
    <subcellularLocation>
        <location evidence="1">Membrane</location>
        <topology evidence="1">Lipid-anchor</topology>
    </subcellularLocation>
</comment>
<evidence type="ECO:0000256" key="1">
    <source>
        <dbReference type="ARBA" id="ARBA00004635"/>
    </source>
</evidence>
<evidence type="ECO:0000256" key="5">
    <source>
        <dbReference type="ARBA" id="ARBA00023136"/>
    </source>
</evidence>
<keyword evidence="11" id="KW-1185">Reference proteome</keyword>
<dbReference type="PROSITE" id="PS51257">
    <property type="entry name" value="PROKAR_LIPOPROTEIN"/>
    <property type="match status" value="1"/>
</dbReference>
<evidence type="ECO:0000259" key="8">
    <source>
        <dbReference type="Pfam" id="PF05504"/>
    </source>
</evidence>
<evidence type="ECO:0000313" key="10">
    <source>
        <dbReference type="EMBL" id="QHW29854.1"/>
    </source>
</evidence>
<keyword evidence="6" id="KW-0564">Palmitate</keyword>
<feature type="domain" description="Spore germination GerAC-like C-terminal" evidence="8">
    <location>
        <begin position="217"/>
        <end position="379"/>
    </location>
</feature>
<dbReference type="EMBL" id="CP048286">
    <property type="protein sequence ID" value="QHW29854.1"/>
    <property type="molecule type" value="Genomic_DNA"/>
</dbReference>
<evidence type="ECO:0000256" key="7">
    <source>
        <dbReference type="ARBA" id="ARBA00023288"/>
    </source>
</evidence>
<evidence type="ECO:0000313" key="11">
    <source>
        <dbReference type="Proteomes" id="UP000479114"/>
    </source>
</evidence>
<dbReference type="InterPro" id="IPR038501">
    <property type="entry name" value="Spore_GerAC_C_sf"/>
</dbReference>
<dbReference type="Gene3D" id="3.30.300.210">
    <property type="entry name" value="Nutrient germinant receptor protein C, domain 3"/>
    <property type="match status" value="1"/>
</dbReference>
<evidence type="ECO:0000256" key="3">
    <source>
        <dbReference type="ARBA" id="ARBA00022544"/>
    </source>
</evidence>
<dbReference type="RefSeq" id="WP_162638423.1">
    <property type="nucleotide sequence ID" value="NZ_CP048286.1"/>
</dbReference>
<protein>
    <submittedName>
        <fullName evidence="10">Ger(X)C family spore germination protein</fullName>
    </submittedName>
</protein>
<sequence>MIGSALRKWSCMFLVLSMAAALGGCWSSVELNERAFARIMMLDESKNGIELTLGFPLPNRLNGGVTSGATTSTQPSFALVTKTGRDVGEAFRLIQGDLSRQITFGQLRNILISQAFAQDGIYPIVDFLLRDTSIHINANVYVTEGNAKQVGNIPLTFERFLTDILTSYAKQQTTLAVTAKDVLVTAMTGGDFVLPMLVFGVMGAESEKGGNKWMGTDGAAVFHQGKLVAQLDSKELRAAQWIRNEMKEGVMRFASPSDGKMISLLMYGHKTIIRPVLKGDRIRFDITCNGSAKIIASESTLDVTDRKNIAALEQRINESLKTRILQTIAHLQSQRSDAFLLGQRIRWQSPRKWNKIKGNWSDIYQNQIAVDAKVSIAIKWFGGAQKPVWNIDLFKEEGSG</sequence>
<dbReference type="InterPro" id="IPR046953">
    <property type="entry name" value="Spore_GerAC-like_C"/>
</dbReference>
<keyword evidence="3" id="KW-0309">Germination</keyword>
<comment type="similarity">
    <text evidence="2">Belongs to the GerABKC lipoprotein family.</text>
</comment>
<reference evidence="10 11" key="1">
    <citation type="submission" date="2020-02" db="EMBL/GenBank/DDBJ databases">
        <title>Paenibacillus sp. nov., isolated from rhizosphere soil of tomato.</title>
        <authorList>
            <person name="Weon H.-Y."/>
            <person name="Lee S.A."/>
        </authorList>
    </citation>
    <scope>NUCLEOTIDE SEQUENCE [LARGE SCALE GENOMIC DNA]</scope>
    <source>
        <strain evidence="10 11">14171R-81</strain>
    </source>
</reference>
<dbReference type="GO" id="GO:0009847">
    <property type="term" value="P:spore germination"/>
    <property type="evidence" value="ECO:0007669"/>
    <property type="project" value="InterPro"/>
</dbReference>
<name>A0A6C0NUF6_9BACL</name>
<dbReference type="InterPro" id="IPR008844">
    <property type="entry name" value="Spore_GerAC-like"/>
</dbReference>
<accession>A0A6C0NUF6</accession>
<keyword evidence="4" id="KW-0732">Signal</keyword>